<keyword evidence="2" id="KW-1185">Reference proteome</keyword>
<reference evidence="1 2" key="1">
    <citation type="journal article" date="2022" name="G3 (Bethesda)">
        <title>Whole-genome sequence and methylome profiling of the almond [Prunus dulcis (Mill.) D.A. Webb] cultivar 'Nonpareil'.</title>
        <authorList>
            <person name="D'Amico-Willman K.M."/>
            <person name="Ouma W.Z."/>
            <person name="Meulia T."/>
            <person name="Sideli G.M."/>
            <person name="Gradziel T.M."/>
            <person name="Fresnedo-Ramirez J."/>
        </authorList>
    </citation>
    <scope>NUCLEOTIDE SEQUENCE [LARGE SCALE GENOMIC DNA]</scope>
    <source>
        <strain evidence="1">Clone GOH B32 T37-40</strain>
    </source>
</reference>
<dbReference type="EMBL" id="JAJFAZ020000006">
    <property type="protein sequence ID" value="KAI5323829.1"/>
    <property type="molecule type" value="Genomic_DNA"/>
</dbReference>
<organism evidence="1 2">
    <name type="scientific">Prunus dulcis</name>
    <name type="common">Almond</name>
    <name type="synonym">Amygdalus dulcis</name>
    <dbReference type="NCBI Taxonomy" id="3755"/>
    <lineage>
        <taxon>Eukaryota</taxon>
        <taxon>Viridiplantae</taxon>
        <taxon>Streptophyta</taxon>
        <taxon>Embryophyta</taxon>
        <taxon>Tracheophyta</taxon>
        <taxon>Spermatophyta</taxon>
        <taxon>Magnoliopsida</taxon>
        <taxon>eudicotyledons</taxon>
        <taxon>Gunneridae</taxon>
        <taxon>Pentapetalae</taxon>
        <taxon>rosids</taxon>
        <taxon>fabids</taxon>
        <taxon>Rosales</taxon>
        <taxon>Rosaceae</taxon>
        <taxon>Amygdaloideae</taxon>
        <taxon>Amygdaleae</taxon>
        <taxon>Prunus</taxon>
    </lineage>
</organism>
<gene>
    <name evidence="1" type="ORF">L3X38_032902</name>
</gene>
<name>A0AAD4YWH4_PRUDU</name>
<comment type="caution">
    <text evidence="1">The sequence shown here is derived from an EMBL/GenBank/DDBJ whole genome shotgun (WGS) entry which is preliminary data.</text>
</comment>
<proteinExistence type="predicted"/>
<protein>
    <submittedName>
        <fullName evidence="1">Uncharacterized protein</fullName>
    </submittedName>
</protein>
<dbReference type="AlphaFoldDB" id="A0AAD4YWH4"/>
<accession>A0AAD4YWH4</accession>
<evidence type="ECO:0000313" key="1">
    <source>
        <dbReference type="EMBL" id="KAI5323829.1"/>
    </source>
</evidence>
<evidence type="ECO:0000313" key="2">
    <source>
        <dbReference type="Proteomes" id="UP001054821"/>
    </source>
</evidence>
<dbReference type="Proteomes" id="UP001054821">
    <property type="component" value="Chromosome 6"/>
</dbReference>
<sequence>MFREKEVNTRPLRISVFKSLGHRQPPHISVFYRLENPSNSQQEKVHNKRKWKVKSHDKSLFKTIKRVKIKDDLVQVNYTLFEETVGQDDNLPDIEEFIDIVQLAQPQLEEGGQATINDLQEINLGIIDSPKPIFFCASLIPQEL</sequence>